<gene>
    <name evidence="7" type="ORF">X907_2024</name>
</gene>
<dbReference type="FunFam" id="3.20.20.360:FF:000001">
    <property type="entry name" value="Malate synthase"/>
    <property type="match status" value="1"/>
</dbReference>
<dbReference type="OrthoDB" id="9768429at2"/>
<sequence>MTGQAISTPAGVTIKGAMRPGYETILTGEALSLLADIHRRFDARRKALMAARAERQKRLDSGAETLGFRADTAAIRAGEWTVPAAPADLADRRVEITGPVDRKMIINALNCGAKCFMADFEDASTPSWTNMMEGQVNLRDAVHKKIDYTDPDSGKSYALNKDHAVLIVRARGLHLDEAHIEIDGAPMSGGFADFALYLLHNHAQLKKNGTGPYFYLPKLETMEEAQLWSLVIRHCESVLGLPAGTVRVTILIETITATFELDEILYVLRENITALNAGRWDYIFSYIKRQKTNPAAILPDRGQVTMTVPFMAAYAKRLIAVCHRRGAHAMGGMSAFIPVKGDDAANEAAIAKVKADKTREASIGHDGAWVAHPALVPVAMEAFDAVMTGPNQLSKIPDVTEDAAALLTAPEGTITHAGVLGNADVAIRYIASWLQGRGAAPIHNLMEDAATAEISRAQLWQWRTHGAKTAEGRVVDAAYVKEVIAGAAKAIRAEIGDNAWGEGRFGEAEDILTSLALDEAFEEFLTLPAYEKIRE</sequence>
<organism evidence="7 8">
    <name type="scientific">Glycocaulis alkaliphilus</name>
    <dbReference type="NCBI Taxonomy" id="1434191"/>
    <lineage>
        <taxon>Bacteria</taxon>
        <taxon>Pseudomonadati</taxon>
        <taxon>Pseudomonadota</taxon>
        <taxon>Alphaproteobacteria</taxon>
        <taxon>Maricaulales</taxon>
        <taxon>Maricaulaceae</taxon>
        <taxon>Glycocaulis</taxon>
    </lineage>
</organism>
<dbReference type="KEGG" id="gak:X907_2024"/>
<accession>A0A3T0EBH8</accession>
<dbReference type="Pfam" id="PF01274">
    <property type="entry name" value="MS_TIM-barrel"/>
    <property type="match status" value="1"/>
</dbReference>
<dbReference type="FunFam" id="1.20.1220.12:FF:000001">
    <property type="entry name" value="Malate synthase"/>
    <property type="match status" value="1"/>
</dbReference>
<evidence type="ECO:0000313" key="8">
    <source>
        <dbReference type="Proteomes" id="UP000286954"/>
    </source>
</evidence>
<dbReference type="InterPro" id="IPR046363">
    <property type="entry name" value="MS_N_TIM-barrel_dom"/>
</dbReference>
<dbReference type="Pfam" id="PF20659">
    <property type="entry name" value="MS_C"/>
    <property type="match status" value="1"/>
</dbReference>
<dbReference type="AlphaFoldDB" id="A0A3T0EBH8"/>
<dbReference type="InterPro" id="IPR048355">
    <property type="entry name" value="MS_C"/>
</dbReference>
<keyword evidence="8" id="KW-1185">Reference proteome</keyword>
<dbReference type="CDD" id="cd00727">
    <property type="entry name" value="malate_synt_A"/>
    <property type="match status" value="1"/>
</dbReference>
<keyword evidence="5" id="KW-0808">Transferase</keyword>
<dbReference type="Gene3D" id="1.20.1220.12">
    <property type="entry name" value="Malate synthase, domain III"/>
    <property type="match status" value="1"/>
</dbReference>
<proteinExistence type="inferred from homology"/>
<evidence type="ECO:0000256" key="4">
    <source>
        <dbReference type="ARBA" id="ARBA00022532"/>
    </source>
</evidence>
<keyword evidence="3" id="KW-0329">Glyoxylate bypass</keyword>
<dbReference type="GO" id="GO:0006097">
    <property type="term" value="P:glyoxylate cycle"/>
    <property type="evidence" value="ECO:0007669"/>
    <property type="project" value="UniProtKB-KW"/>
</dbReference>
<dbReference type="InterPro" id="IPR001465">
    <property type="entry name" value="Malate_synthase_TIM"/>
</dbReference>
<dbReference type="InterPro" id="IPR006252">
    <property type="entry name" value="Malate_synthA"/>
</dbReference>
<comment type="catalytic activity">
    <reaction evidence="6">
        <text>glyoxylate + acetyl-CoA + H2O = (S)-malate + CoA + H(+)</text>
        <dbReference type="Rhea" id="RHEA:18181"/>
        <dbReference type="ChEBI" id="CHEBI:15377"/>
        <dbReference type="ChEBI" id="CHEBI:15378"/>
        <dbReference type="ChEBI" id="CHEBI:15589"/>
        <dbReference type="ChEBI" id="CHEBI:36655"/>
        <dbReference type="ChEBI" id="CHEBI:57287"/>
        <dbReference type="ChEBI" id="CHEBI:57288"/>
        <dbReference type="EC" id="2.3.3.9"/>
    </reaction>
</comment>
<dbReference type="Proteomes" id="UP000286954">
    <property type="component" value="Chromosome"/>
</dbReference>
<dbReference type="GO" id="GO:0006099">
    <property type="term" value="P:tricarboxylic acid cycle"/>
    <property type="evidence" value="ECO:0007669"/>
    <property type="project" value="UniProtKB-KW"/>
</dbReference>
<dbReference type="PIRSF" id="PIRSF001363">
    <property type="entry name" value="Malate_synth"/>
    <property type="match status" value="1"/>
</dbReference>
<dbReference type="PANTHER" id="PTHR42902">
    <property type="entry name" value="MALATE SYNTHASE"/>
    <property type="match status" value="1"/>
</dbReference>
<dbReference type="GO" id="GO:0004474">
    <property type="term" value="F:malate synthase activity"/>
    <property type="evidence" value="ECO:0007669"/>
    <property type="project" value="UniProtKB-EC"/>
</dbReference>
<dbReference type="EC" id="2.3.3.9" evidence="2"/>
<dbReference type="SUPFAM" id="SSF51645">
    <property type="entry name" value="Malate synthase G"/>
    <property type="match status" value="1"/>
</dbReference>
<protein>
    <recommendedName>
        <fullName evidence="2">malate synthase</fullName>
        <ecNumber evidence="2">2.3.3.9</ecNumber>
    </recommendedName>
</protein>
<keyword evidence="4" id="KW-0816">Tricarboxylic acid cycle</keyword>
<dbReference type="InterPro" id="IPR048356">
    <property type="entry name" value="MS_N"/>
</dbReference>
<dbReference type="PANTHER" id="PTHR42902:SF1">
    <property type="entry name" value="MALATE SYNTHASE 1-RELATED"/>
    <property type="match status" value="1"/>
</dbReference>
<dbReference type="NCBIfam" id="TIGR01344">
    <property type="entry name" value="malate_syn_A"/>
    <property type="match status" value="1"/>
</dbReference>
<comment type="similarity">
    <text evidence="1">Belongs to the malate synthase family.</text>
</comment>
<evidence type="ECO:0000256" key="1">
    <source>
        <dbReference type="ARBA" id="ARBA00006394"/>
    </source>
</evidence>
<evidence type="ECO:0000313" key="7">
    <source>
        <dbReference type="EMBL" id="AZU04547.1"/>
    </source>
</evidence>
<dbReference type="GO" id="GO:0005737">
    <property type="term" value="C:cytoplasm"/>
    <property type="evidence" value="ECO:0007669"/>
    <property type="project" value="TreeGrafter"/>
</dbReference>
<name>A0A3T0EBH8_9PROT</name>
<reference evidence="7 8" key="1">
    <citation type="submission" date="2016-12" db="EMBL/GenBank/DDBJ databases">
        <title>The genome of dimorphic prosthecate Glycocaulis alkaliphilus 6b-8t, isolated from crude oil dictates its adaptability in petroleum environments.</title>
        <authorList>
            <person name="Wu X.-L."/>
            <person name="Geng S."/>
        </authorList>
    </citation>
    <scope>NUCLEOTIDE SEQUENCE [LARGE SCALE GENOMIC DNA]</scope>
    <source>
        <strain evidence="7 8">6B-8</strain>
    </source>
</reference>
<evidence type="ECO:0000256" key="2">
    <source>
        <dbReference type="ARBA" id="ARBA00012636"/>
    </source>
</evidence>
<dbReference type="EMBL" id="CP018911">
    <property type="protein sequence ID" value="AZU04547.1"/>
    <property type="molecule type" value="Genomic_DNA"/>
</dbReference>
<dbReference type="InterPro" id="IPR011076">
    <property type="entry name" value="Malate_synth_sf"/>
</dbReference>
<evidence type="ECO:0000256" key="5">
    <source>
        <dbReference type="ARBA" id="ARBA00022679"/>
    </source>
</evidence>
<dbReference type="Pfam" id="PF20656">
    <property type="entry name" value="MS_N"/>
    <property type="match status" value="1"/>
</dbReference>
<evidence type="ECO:0000256" key="6">
    <source>
        <dbReference type="ARBA" id="ARBA00047918"/>
    </source>
</evidence>
<dbReference type="InterPro" id="IPR044856">
    <property type="entry name" value="Malate_synth_C_sf"/>
</dbReference>
<dbReference type="Gene3D" id="3.20.20.360">
    <property type="entry name" value="Malate synthase, domain 3"/>
    <property type="match status" value="1"/>
</dbReference>
<evidence type="ECO:0000256" key="3">
    <source>
        <dbReference type="ARBA" id="ARBA00022435"/>
    </source>
</evidence>
<dbReference type="RefSeq" id="WP_127567570.1">
    <property type="nucleotide sequence ID" value="NZ_BMFB01000001.1"/>
</dbReference>